<keyword evidence="5" id="KW-0998">Cell outer membrane</keyword>
<evidence type="ECO:0000313" key="9">
    <source>
        <dbReference type="Proteomes" id="UP000192796"/>
    </source>
</evidence>
<dbReference type="Gene3D" id="1.25.40.900">
    <property type="match status" value="1"/>
</dbReference>
<evidence type="ECO:0000256" key="2">
    <source>
        <dbReference type="ARBA" id="ARBA00006275"/>
    </source>
</evidence>
<feature type="domain" description="RagB/SusD" evidence="6">
    <location>
        <begin position="340"/>
        <end position="414"/>
    </location>
</feature>
<proteinExistence type="inferred from homology"/>
<dbReference type="STRING" id="1703345.A3860_35980"/>
<dbReference type="GO" id="GO:0009279">
    <property type="term" value="C:cell outer membrane"/>
    <property type="evidence" value="ECO:0007669"/>
    <property type="project" value="UniProtKB-SubCell"/>
</dbReference>
<evidence type="ECO:0008006" key="10">
    <source>
        <dbReference type="Google" id="ProtNLM"/>
    </source>
</evidence>
<accession>A0A1V9FNJ6</accession>
<reference evidence="8 9" key="1">
    <citation type="submission" date="2016-03" db="EMBL/GenBank/DDBJ databases">
        <title>Niastella vici sp. nov., isolated from farmland soil.</title>
        <authorList>
            <person name="Chen L."/>
            <person name="Wang D."/>
            <person name="Yang S."/>
            <person name="Wang G."/>
        </authorList>
    </citation>
    <scope>NUCLEOTIDE SEQUENCE [LARGE SCALE GENOMIC DNA]</scope>
    <source>
        <strain evidence="8 9">DJ57</strain>
    </source>
</reference>
<dbReference type="InterPro" id="IPR012944">
    <property type="entry name" value="SusD_RagB_dom"/>
</dbReference>
<gene>
    <name evidence="8" type="ORF">A3860_35980</name>
</gene>
<dbReference type="EMBL" id="LVYD01000072">
    <property type="protein sequence ID" value="OQP59913.1"/>
    <property type="molecule type" value="Genomic_DNA"/>
</dbReference>
<dbReference type="InterPro" id="IPR011990">
    <property type="entry name" value="TPR-like_helical_dom_sf"/>
</dbReference>
<dbReference type="SUPFAM" id="SSF48452">
    <property type="entry name" value="TPR-like"/>
    <property type="match status" value="1"/>
</dbReference>
<organism evidence="8 9">
    <name type="scientific">Niastella vici</name>
    <dbReference type="NCBI Taxonomy" id="1703345"/>
    <lineage>
        <taxon>Bacteria</taxon>
        <taxon>Pseudomonadati</taxon>
        <taxon>Bacteroidota</taxon>
        <taxon>Chitinophagia</taxon>
        <taxon>Chitinophagales</taxon>
        <taxon>Chitinophagaceae</taxon>
        <taxon>Niastella</taxon>
    </lineage>
</organism>
<evidence type="ECO:0000259" key="7">
    <source>
        <dbReference type="Pfam" id="PF14322"/>
    </source>
</evidence>
<comment type="similarity">
    <text evidence="2">Belongs to the SusD family.</text>
</comment>
<dbReference type="OrthoDB" id="653598at2"/>
<dbReference type="InterPro" id="IPR033985">
    <property type="entry name" value="SusD-like_N"/>
</dbReference>
<dbReference type="RefSeq" id="WP_081154058.1">
    <property type="nucleotide sequence ID" value="NZ_LVYD01000072.1"/>
</dbReference>
<dbReference type="Pfam" id="PF14322">
    <property type="entry name" value="SusD-like_3"/>
    <property type="match status" value="1"/>
</dbReference>
<comment type="caution">
    <text evidence="8">The sequence shown here is derived from an EMBL/GenBank/DDBJ whole genome shotgun (WGS) entry which is preliminary data.</text>
</comment>
<evidence type="ECO:0000256" key="1">
    <source>
        <dbReference type="ARBA" id="ARBA00004442"/>
    </source>
</evidence>
<evidence type="ECO:0000259" key="6">
    <source>
        <dbReference type="Pfam" id="PF07980"/>
    </source>
</evidence>
<dbReference type="Gene3D" id="2.20.20.130">
    <property type="match status" value="1"/>
</dbReference>
<dbReference type="AlphaFoldDB" id="A0A1V9FNJ6"/>
<comment type="subcellular location">
    <subcellularLocation>
        <location evidence="1">Cell outer membrane</location>
    </subcellularLocation>
</comment>
<evidence type="ECO:0000313" key="8">
    <source>
        <dbReference type="EMBL" id="OQP59913.1"/>
    </source>
</evidence>
<keyword evidence="4" id="KW-0472">Membrane</keyword>
<dbReference type="Pfam" id="PF07980">
    <property type="entry name" value="SusD_RagB"/>
    <property type="match status" value="1"/>
</dbReference>
<keyword evidence="3" id="KW-0732">Signal</keyword>
<evidence type="ECO:0000256" key="5">
    <source>
        <dbReference type="ARBA" id="ARBA00023237"/>
    </source>
</evidence>
<evidence type="ECO:0000256" key="4">
    <source>
        <dbReference type="ARBA" id="ARBA00023136"/>
    </source>
</evidence>
<dbReference type="Gene3D" id="1.25.40.390">
    <property type="match status" value="1"/>
</dbReference>
<feature type="domain" description="SusD-like N-terminal" evidence="7">
    <location>
        <begin position="27"/>
        <end position="228"/>
    </location>
</feature>
<sequence>MRYNYFIKSYNVLILVISIFCLTACKKYLDLKPNKSQVVPSTLADLQALLDRHDQINEFGPQLLDMVADDYYLTTSAWQSLPDEYDRLNYIWDKDASYLSNWNQTYQHPVYYANVVLDQLAQIDFDESERTNYNNIKGAALYIRAFAFWELAQLYCTGYSSDAANDMGIVLRLSSNIEEKSTRSTVQKTYDQIISDLKAAAELLPESTAFPTRPNKTAAYGALARTYLSMRDYTNASYYADLCLQKYNSLIDFNTLVPVGNPPIAQFNKETIYYNHPGYTPALNNSRAKIDSVLYKLYNTNDLRKTVFFKSNSDGTFGFQGSYASRQGEYMPFDGIATDEMYLIRSECFARAGNKDAALADLNLLIGKRWKNNGSFVPFTAVSASDALNIILMERRKELCFRGVRWSDLRRFNLDGANINLSRMLNGTSYLLPANDTRWTLLIPKEIITITHLPQNVR</sequence>
<evidence type="ECO:0000256" key="3">
    <source>
        <dbReference type="ARBA" id="ARBA00022729"/>
    </source>
</evidence>
<dbReference type="Proteomes" id="UP000192796">
    <property type="component" value="Unassembled WGS sequence"/>
</dbReference>
<protein>
    <recommendedName>
        <fullName evidence="10">Carbohydrate-binding protein SusD</fullName>
    </recommendedName>
</protein>
<name>A0A1V9FNJ6_9BACT</name>
<keyword evidence="9" id="KW-1185">Reference proteome</keyword>